<evidence type="ECO:0000256" key="2">
    <source>
        <dbReference type="ARBA" id="ARBA00023145"/>
    </source>
</evidence>
<evidence type="ECO:0000259" key="6">
    <source>
        <dbReference type="Pfam" id="PF00082"/>
    </source>
</evidence>
<dbReference type="PANTHER" id="PTHR43399">
    <property type="entry name" value="SUBTILISIN-RELATED"/>
    <property type="match status" value="1"/>
</dbReference>
<evidence type="ECO:0000256" key="1">
    <source>
        <dbReference type="ARBA" id="ARBA00011073"/>
    </source>
</evidence>
<gene>
    <name evidence="7" type="primary">SUB7</name>
    <name evidence="7" type="ORF">IE077_004418</name>
</gene>
<dbReference type="InterPro" id="IPR036852">
    <property type="entry name" value="Peptidase_S8/S53_dom_sf"/>
</dbReference>
<evidence type="ECO:0000256" key="3">
    <source>
        <dbReference type="ARBA" id="ARBA00023529"/>
    </source>
</evidence>
<name>A0ABQ7JAA9_9APIC</name>
<comment type="catalytic activity">
    <reaction evidence="3">
        <text>Hydrolysis of proteins with broad specificity for peptide bonds, and a preference for a large uncharged residue in P1. Hydrolyzes peptide amides.</text>
        <dbReference type="EC" id="3.4.21.62"/>
    </reaction>
</comment>
<evidence type="ECO:0000313" key="8">
    <source>
        <dbReference type="Proteomes" id="UP000823046"/>
    </source>
</evidence>
<organism evidence="7 8">
    <name type="scientific">Cardiosporidium cionae</name>
    <dbReference type="NCBI Taxonomy" id="476202"/>
    <lineage>
        <taxon>Eukaryota</taxon>
        <taxon>Sar</taxon>
        <taxon>Alveolata</taxon>
        <taxon>Apicomplexa</taxon>
        <taxon>Aconoidasida</taxon>
        <taxon>Nephromycida</taxon>
        <taxon>Cardiosporidium</taxon>
    </lineage>
</organism>
<comment type="caution">
    <text evidence="5">Lacks conserved residue(s) required for the propagation of feature annotation.</text>
</comment>
<evidence type="ECO:0000256" key="4">
    <source>
        <dbReference type="ARBA" id="ARBA00023619"/>
    </source>
</evidence>
<keyword evidence="8" id="KW-1185">Reference proteome</keyword>
<dbReference type="Gene3D" id="3.40.50.200">
    <property type="entry name" value="Peptidase S8/S53 domain"/>
    <property type="match status" value="1"/>
</dbReference>
<evidence type="ECO:0000313" key="7">
    <source>
        <dbReference type="EMBL" id="KAF8820890.1"/>
    </source>
</evidence>
<proteinExistence type="inferred from homology"/>
<protein>
    <recommendedName>
        <fullName evidence="4">subtilisin</fullName>
        <ecNumber evidence="4">3.4.21.62</ecNumber>
    </recommendedName>
</protein>
<keyword evidence="2" id="KW-0865">Zymogen</keyword>
<accession>A0ABQ7JAA9</accession>
<comment type="similarity">
    <text evidence="1 5">Belongs to the peptidase S8 family.</text>
</comment>
<comment type="caution">
    <text evidence="7">The sequence shown here is derived from an EMBL/GenBank/DDBJ whole genome shotgun (WGS) entry which is preliminary data.</text>
</comment>
<dbReference type="PANTHER" id="PTHR43399:SF4">
    <property type="entry name" value="CELL WALL-ASSOCIATED PROTEASE"/>
    <property type="match status" value="1"/>
</dbReference>
<dbReference type="EC" id="3.4.21.62" evidence="4"/>
<feature type="domain" description="Peptidase S8/S53" evidence="6">
    <location>
        <begin position="3"/>
        <end position="121"/>
    </location>
</feature>
<dbReference type="PROSITE" id="PS51892">
    <property type="entry name" value="SUBTILASE"/>
    <property type="match status" value="1"/>
</dbReference>
<dbReference type="SUPFAM" id="SSF52743">
    <property type="entry name" value="Subtilisin-like"/>
    <property type="match status" value="1"/>
</dbReference>
<reference evidence="7 8" key="1">
    <citation type="journal article" date="2020" name="bioRxiv">
        <title>Metabolic contributions of an alphaproteobacterial endosymbiont in the apicomplexan Cardiosporidium cionae.</title>
        <authorList>
            <person name="Hunter E.S."/>
            <person name="Paight C.J."/>
            <person name="Lane C.E."/>
        </authorList>
    </citation>
    <scope>NUCLEOTIDE SEQUENCE [LARGE SCALE GENOMIC DNA]</scope>
    <source>
        <strain evidence="7">ESH_2018</strain>
    </source>
</reference>
<dbReference type="Pfam" id="PF00082">
    <property type="entry name" value="Peptidase_S8"/>
    <property type="match status" value="1"/>
</dbReference>
<dbReference type="Proteomes" id="UP000823046">
    <property type="component" value="Unassembled WGS sequence"/>
</dbReference>
<evidence type="ECO:0000256" key="5">
    <source>
        <dbReference type="PROSITE-ProRule" id="PRU01240"/>
    </source>
</evidence>
<dbReference type="InterPro" id="IPR051048">
    <property type="entry name" value="Peptidase_S8/S53_subtilisin"/>
</dbReference>
<dbReference type="InterPro" id="IPR000209">
    <property type="entry name" value="Peptidase_S8/S53_dom"/>
</dbReference>
<dbReference type="EMBL" id="JADAQX010000277">
    <property type="protein sequence ID" value="KAF8820890.1"/>
    <property type="molecule type" value="Genomic_DNA"/>
</dbReference>
<sequence>MPSGCNLAHPEFANKVWVNPGEICNDGIDNDGNGFIDDCHGWDFVNNDNVAEPSSSGHGTASASIIAATSNNGIGISGICWGCVIMCLKFIGEGHGTVSDQVQAIDYAVRMGARISNNSYGGYG</sequence>